<dbReference type="Proteomes" id="UP001501326">
    <property type="component" value="Unassembled WGS sequence"/>
</dbReference>
<gene>
    <name evidence="1" type="ORF">GCM10009867_35020</name>
</gene>
<evidence type="ECO:0000313" key="2">
    <source>
        <dbReference type="Proteomes" id="UP001501326"/>
    </source>
</evidence>
<protein>
    <submittedName>
        <fullName evidence="1">Uncharacterized protein</fullName>
    </submittedName>
</protein>
<sequence length="49" mass="5015">MNFVTAIPMFAARAAKIAVVPPSADMAATVIGGRWFRSGPGATPDHSGD</sequence>
<dbReference type="EMBL" id="BAAARN010000005">
    <property type="protein sequence ID" value="GAA2739346.1"/>
    <property type="molecule type" value="Genomic_DNA"/>
</dbReference>
<name>A0ABP6HAY5_9MICO</name>
<comment type="caution">
    <text evidence="1">The sequence shown here is derived from an EMBL/GenBank/DDBJ whole genome shotgun (WGS) entry which is preliminary data.</text>
</comment>
<proteinExistence type="predicted"/>
<organism evidence="1 2">
    <name type="scientific">Pedococcus aerophilus</name>
    <dbReference type="NCBI Taxonomy" id="436356"/>
    <lineage>
        <taxon>Bacteria</taxon>
        <taxon>Bacillati</taxon>
        <taxon>Actinomycetota</taxon>
        <taxon>Actinomycetes</taxon>
        <taxon>Micrococcales</taxon>
        <taxon>Intrasporangiaceae</taxon>
        <taxon>Pedococcus</taxon>
    </lineage>
</organism>
<keyword evidence="2" id="KW-1185">Reference proteome</keyword>
<reference evidence="2" key="1">
    <citation type="journal article" date="2019" name="Int. J. Syst. Evol. Microbiol.">
        <title>The Global Catalogue of Microorganisms (GCM) 10K type strain sequencing project: providing services to taxonomists for standard genome sequencing and annotation.</title>
        <authorList>
            <consortium name="The Broad Institute Genomics Platform"/>
            <consortium name="The Broad Institute Genome Sequencing Center for Infectious Disease"/>
            <person name="Wu L."/>
            <person name="Ma J."/>
        </authorList>
    </citation>
    <scope>NUCLEOTIDE SEQUENCE [LARGE SCALE GENOMIC DNA]</scope>
    <source>
        <strain evidence="2">JCM 16378</strain>
    </source>
</reference>
<accession>A0ABP6HAY5</accession>
<evidence type="ECO:0000313" key="1">
    <source>
        <dbReference type="EMBL" id="GAA2739346.1"/>
    </source>
</evidence>